<name>M7ZKU0_TRIUA</name>
<protein>
    <submittedName>
        <fullName evidence="1">Uncharacterized protein</fullName>
    </submittedName>
</protein>
<accession>M7ZKU0</accession>
<reference evidence="1" key="1">
    <citation type="journal article" date="2013" name="Nature">
        <title>Draft genome of the wheat A-genome progenitor Triticum urartu.</title>
        <authorList>
            <person name="Ling H.Q."/>
            <person name="Zhao S."/>
            <person name="Liu D."/>
            <person name="Wang J."/>
            <person name="Sun H."/>
            <person name="Zhang C."/>
            <person name="Fan H."/>
            <person name="Li D."/>
            <person name="Dong L."/>
            <person name="Tao Y."/>
            <person name="Gao C."/>
            <person name="Wu H."/>
            <person name="Li Y."/>
            <person name="Cui Y."/>
            <person name="Guo X."/>
            <person name="Zheng S."/>
            <person name="Wang B."/>
            <person name="Yu K."/>
            <person name="Liang Q."/>
            <person name="Yang W."/>
            <person name="Lou X."/>
            <person name="Chen J."/>
            <person name="Feng M."/>
            <person name="Jian J."/>
            <person name="Zhang X."/>
            <person name="Luo G."/>
            <person name="Jiang Y."/>
            <person name="Liu J."/>
            <person name="Wang Z."/>
            <person name="Sha Y."/>
            <person name="Zhang B."/>
            <person name="Wu H."/>
            <person name="Tang D."/>
            <person name="Shen Q."/>
            <person name="Xue P."/>
            <person name="Zou S."/>
            <person name="Wang X."/>
            <person name="Liu X."/>
            <person name="Wang F."/>
            <person name="Yang Y."/>
            <person name="An X."/>
            <person name="Dong Z."/>
            <person name="Zhang K."/>
            <person name="Zhang X."/>
            <person name="Luo M.C."/>
            <person name="Dvorak J."/>
            <person name="Tong Y."/>
            <person name="Wang J."/>
            <person name="Yang H."/>
            <person name="Li Z."/>
            <person name="Wang D."/>
            <person name="Zhang A."/>
            <person name="Wang J."/>
        </authorList>
    </citation>
    <scope>NUCLEOTIDE SEQUENCE</scope>
</reference>
<gene>
    <name evidence="1" type="ORF">TRIUR3_07219</name>
</gene>
<dbReference type="AlphaFoldDB" id="M7ZKU0"/>
<proteinExistence type="predicted"/>
<evidence type="ECO:0000313" key="1">
    <source>
        <dbReference type="EMBL" id="EMS63858.1"/>
    </source>
</evidence>
<dbReference type="EMBL" id="KD064098">
    <property type="protein sequence ID" value="EMS63858.1"/>
    <property type="molecule type" value="Genomic_DNA"/>
</dbReference>
<sequence length="73" mass="8140">MRVPVVKPAAIFLEKDDIDSDEWIGFTLREGNALMVALNRQMVPKMFVTTHCLASSSTERKLDYPAISISSTP</sequence>
<organism evidence="1">
    <name type="scientific">Triticum urartu</name>
    <name type="common">Red wild einkorn</name>
    <name type="synonym">Crithodium urartu</name>
    <dbReference type="NCBI Taxonomy" id="4572"/>
    <lineage>
        <taxon>Eukaryota</taxon>
        <taxon>Viridiplantae</taxon>
        <taxon>Streptophyta</taxon>
        <taxon>Embryophyta</taxon>
        <taxon>Tracheophyta</taxon>
        <taxon>Spermatophyta</taxon>
        <taxon>Magnoliopsida</taxon>
        <taxon>Liliopsida</taxon>
        <taxon>Poales</taxon>
        <taxon>Poaceae</taxon>
        <taxon>BOP clade</taxon>
        <taxon>Pooideae</taxon>
        <taxon>Triticodae</taxon>
        <taxon>Triticeae</taxon>
        <taxon>Triticinae</taxon>
        <taxon>Triticum</taxon>
    </lineage>
</organism>